<evidence type="ECO:0000256" key="2">
    <source>
        <dbReference type="ARBA" id="ARBA00022527"/>
    </source>
</evidence>
<comment type="caution">
    <text evidence="12">The sequence shown here is derived from an EMBL/GenBank/DDBJ whole genome shotgun (WGS) entry which is preliminary data.</text>
</comment>
<evidence type="ECO:0000256" key="10">
    <source>
        <dbReference type="SAM" id="MobiDB-lite"/>
    </source>
</evidence>
<dbReference type="Pfam" id="PF00069">
    <property type="entry name" value="Pkinase"/>
    <property type="match status" value="1"/>
</dbReference>
<organism evidence="12 13">
    <name type="scientific">Cylindrospermopsis raciborskii CENA303</name>
    <dbReference type="NCBI Taxonomy" id="1170769"/>
    <lineage>
        <taxon>Bacteria</taxon>
        <taxon>Bacillati</taxon>
        <taxon>Cyanobacteriota</taxon>
        <taxon>Cyanophyceae</taxon>
        <taxon>Nostocales</taxon>
        <taxon>Aphanizomenonaceae</taxon>
        <taxon>Cylindrospermopsis</taxon>
    </lineage>
</organism>
<keyword evidence="4 9" id="KW-0547">Nucleotide-binding</keyword>
<dbReference type="PROSITE" id="PS00109">
    <property type="entry name" value="PROTEIN_KINASE_TYR"/>
    <property type="match status" value="1"/>
</dbReference>
<proteinExistence type="predicted"/>
<dbReference type="InterPro" id="IPR000719">
    <property type="entry name" value="Prot_kinase_dom"/>
</dbReference>
<dbReference type="CDD" id="cd14014">
    <property type="entry name" value="STKc_PknB_like"/>
    <property type="match status" value="1"/>
</dbReference>
<dbReference type="SUPFAM" id="SSF56112">
    <property type="entry name" value="Protein kinase-like (PK-like)"/>
    <property type="match status" value="1"/>
</dbReference>
<dbReference type="AlphaFoldDB" id="A0A1X4GA93"/>
<dbReference type="InterPro" id="IPR008266">
    <property type="entry name" value="Tyr_kinase_AS"/>
</dbReference>
<keyword evidence="2 12" id="KW-0723">Serine/threonine-protein kinase</keyword>
<dbReference type="GO" id="GO:0005524">
    <property type="term" value="F:ATP binding"/>
    <property type="evidence" value="ECO:0007669"/>
    <property type="project" value="UniProtKB-UniRule"/>
</dbReference>
<keyword evidence="3" id="KW-0808">Transferase</keyword>
<dbReference type="GO" id="GO:0004674">
    <property type="term" value="F:protein serine/threonine kinase activity"/>
    <property type="evidence" value="ECO:0007669"/>
    <property type="project" value="UniProtKB-KW"/>
</dbReference>
<dbReference type="PANTHER" id="PTHR24363">
    <property type="entry name" value="SERINE/THREONINE PROTEIN KINASE"/>
    <property type="match status" value="1"/>
</dbReference>
<accession>A0A1X4GA93</accession>
<evidence type="ECO:0000256" key="3">
    <source>
        <dbReference type="ARBA" id="ARBA00022679"/>
    </source>
</evidence>
<dbReference type="PANTHER" id="PTHR24363:SF0">
    <property type="entry name" value="SERINE_THREONINE KINASE LIKE DOMAIN CONTAINING 1"/>
    <property type="match status" value="1"/>
</dbReference>
<comment type="catalytic activity">
    <reaction evidence="8">
        <text>L-seryl-[protein] + ATP = O-phospho-L-seryl-[protein] + ADP + H(+)</text>
        <dbReference type="Rhea" id="RHEA:17989"/>
        <dbReference type="Rhea" id="RHEA-COMP:9863"/>
        <dbReference type="Rhea" id="RHEA-COMP:11604"/>
        <dbReference type="ChEBI" id="CHEBI:15378"/>
        <dbReference type="ChEBI" id="CHEBI:29999"/>
        <dbReference type="ChEBI" id="CHEBI:30616"/>
        <dbReference type="ChEBI" id="CHEBI:83421"/>
        <dbReference type="ChEBI" id="CHEBI:456216"/>
        <dbReference type="EC" id="2.7.11.1"/>
    </reaction>
</comment>
<name>A0A1X4GA93_9CYAN</name>
<dbReference type="InterPro" id="IPR011009">
    <property type="entry name" value="Kinase-like_dom_sf"/>
</dbReference>
<dbReference type="PROSITE" id="PS00107">
    <property type="entry name" value="PROTEIN_KINASE_ATP"/>
    <property type="match status" value="1"/>
</dbReference>
<evidence type="ECO:0000256" key="7">
    <source>
        <dbReference type="ARBA" id="ARBA00047899"/>
    </source>
</evidence>
<evidence type="ECO:0000256" key="5">
    <source>
        <dbReference type="ARBA" id="ARBA00022777"/>
    </source>
</evidence>
<evidence type="ECO:0000256" key="8">
    <source>
        <dbReference type="ARBA" id="ARBA00048679"/>
    </source>
</evidence>
<feature type="region of interest" description="Disordered" evidence="10">
    <location>
        <begin position="367"/>
        <end position="396"/>
    </location>
</feature>
<evidence type="ECO:0000313" key="12">
    <source>
        <dbReference type="EMBL" id="OSO94111.1"/>
    </source>
</evidence>
<keyword evidence="6 9" id="KW-0067">ATP-binding</keyword>
<dbReference type="Proteomes" id="UP000192997">
    <property type="component" value="Unassembled WGS sequence"/>
</dbReference>
<feature type="region of interest" description="Disordered" evidence="10">
    <location>
        <begin position="309"/>
        <end position="328"/>
    </location>
</feature>
<gene>
    <name evidence="12" type="ORF">B7O87_04690</name>
</gene>
<evidence type="ECO:0000256" key="9">
    <source>
        <dbReference type="PROSITE-ProRule" id="PRU10141"/>
    </source>
</evidence>
<keyword evidence="5 12" id="KW-0418">Kinase</keyword>
<dbReference type="Gene3D" id="1.10.510.10">
    <property type="entry name" value="Transferase(Phosphotransferase) domain 1"/>
    <property type="match status" value="1"/>
</dbReference>
<dbReference type="Gene3D" id="3.30.200.20">
    <property type="entry name" value="Phosphorylase Kinase, domain 1"/>
    <property type="match status" value="1"/>
</dbReference>
<sequence>MDNKIPVPNYSSMNTNLLGKTLSDRYVIIRQLGQGGFGRTYLAEDMNRFREYCVLKEFSPVVQTPEAIQKAQELFEREATVLYQLEHPQIPRFRELLPINLEGKEYLFLVQDYVQGITYSSLLNTQQQQGVKFSETAVRQLLEQILPVLQYIHSMGVIHRDISPDNLILRSSDQLPVLIDFGGVKQVAANLASQYYQSGQHNPSSGTLLGKVGFAPPEQMQTGLVYPHSDLYALAVTVLVLITGKMPQEIIDTQTLQWQWRREVRLSPLLGQVLDRMLSYRPGDRYQTANQVLDALNYQRVSSPISQPLTSQTMAISPPQPSTPITSTAETASVWSTANIIMVTMAMFTSAGLLWWGFNNRYQPISSDTSNVTSPTPTITPSVDPTANYSPEEKQRKQKLRDRLEELNINSKFFTSLVNQVFWEKNPSLTGRTLSSEPEDESLREEWDKTAIEVGEKLAILSENARRQLGTYTSSTRQKWQMVINSRNVSSKALYDLADAAFFRIFPDQNGKNFISKPIGQVWQGFANDRLNDIMENTAWEKIVLDPGNTPGNTSKMARGTLDPGGGKVFIAKLVKDQNMQVQLDANTEVLLSIYSPSGKTKFLEDSKSRQLSQILPESGFYEFVVVSTASKPEDYEFSLTIENPLAPEPIETPTPEITPETTPEPAQ</sequence>
<feature type="binding site" evidence="9">
    <location>
        <position position="56"/>
    </location>
    <ligand>
        <name>ATP</name>
        <dbReference type="ChEBI" id="CHEBI:30616"/>
    </ligand>
</feature>
<evidence type="ECO:0000256" key="4">
    <source>
        <dbReference type="ARBA" id="ARBA00022741"/>
    </source>
</evidence>
<feature type="region of interest" description="Disordered" evidence="10">
    <location>
        <begin position="643"/>
        <end position="668"/>
    </location>
</feature>
<dbReference type="Gene3D" id="2.60.120.380">
    <property type="match status" value="1"/>
</dbReference>
<feature type="compositionally biased region" description="Low complexity" evidence="10">
    <location>
        <begin position="369"/>
        <end position="386"/>
    </location>
</feature>
<evidence type="ECO:0000256" key="1">
    <source>
        <dbReference type="ARBA" id="ARBA00012513"/>
    </source>
</evidence>
<evidence type="ECO:0000259" key="11">
    <source>
        <dbReference type="PROSITE" id="PS50011"/>
    </source>
</evidence>
<dbReference type="RefSeq" id="WP_009343550.1">
    <property type="nucleotide sequence ID" value="NZ_NBYN01000015.1"/>
</dbReference>
<reference evidence="13" key="1">
    <citation type="submission" date="2017-04" db="EMBL/GenBank/DDBJ databases">
        <authorList>
            <person name="Abreu V.A."/>
            <person name="Popin R.V."/>
            <person name="Rigonato J."/>
            <person name="Andreote A.P."/>
            <person name="Schaker P.C."/>
            <person name="Hoff-Risseti C."/>
            <person name="Alvarenga D.O."/>
            <person name="Varani A.M."/>
            <person name="Fiore M.F."/>
        </authorList>
    </citation>
    <scope>NUCLEOTIDE SEQUENCE [LARGE SCALE GENOMIC DNA]</scope>
    <source>
        <strain evidence="13">CENA303</strain>
    </source>
</reference>
<dbReference type="EMBL" id="NBYN01000015">
    <property type="protein sequence ID" value="OSO94111.1"/>
    <property type="molecule type" value="Genomic_DNA"/>
</dbReference>
<dbReference type="EC" id="2.7.11.1" evidence="1"/>
<dbReference type="PROSITE" id="PS50011">
    <property type="entry name" value="PROTEIN_KINASE_DOM"/>
    <property type="match status" value="1"/>
</dbReference>
<feature type="compositionally biased region" description="Low complexity" evidence="10">
    <location>
        <begin position="654"/>
        <end position="668"/>
    </location>
</feature>
<dbReference type="InterPro" id="IPR017441">
    <property type="entry name" value="Protein_kinase_ATP_BS"/>
</dbReference>
<feature type="domain" description="Protein kinase" evidence="11">
    <location>
        <begin position="26"/>
        <end position="301"/>
    </location>
</feature>
<comment type="catalytic activity">
    <reaction evidence="7">
        <text>L-threonyl-[protein] + ATP = O-phospho-L-threonyl-[protein] + ADP + H(+)</text>
        <dbReference type="Rhea" id="RHEA:46608"/>
        <dbReference type="Rhea" id="RHEA-COMP:11060"/>
        <dbReference type="Rhea" id="RHEA-COMP:11605"/>
        <dbReference type="ChEBI" id="CHEBI:15378"/>
        <dbReference type="ChEBI" id="CHEBI:30013"/>
        <dbReference type="ChEBI" id="CHEBI:30616"/>
        <dbReference type="ChEBI" id="CHEBI:61977"/>
        <dbReference type="ChEBI" id="CHEBI:456216"/>
        <dbReference type="EC" id="2.7.11.1"/>
    </reaction>
</comment>
<evidence type="ECO:0000256" key="6">
    <source>
        <dbReference type="ARBA" id="ARBA00022840"/>
    </source>
</evidence>
<protein>
    <recommendedName>
        <fullName evidence="1">non-specific serine/threonine protein kinase</fullName>
        <ecNumber evidence="1">2.7.11.1</ecNumber>
    </recommendedName>
</protein>
<evidence type="ECO:0000313" key="13">
    <source>
        <dbReference type="Proteomes" id="UP000192997"/>
    </source>
</evidence>